<dbReference type="PANTHER" id="PTHR40465">
    <property type="entry name" value="CHROMOSOME 1, WHOLE GENOME SHOTGUN SEQUENCE"/>
    <property type="match status" value="1"/>
</dbReference>
<keyword evidence="1" id="KW-0812">Transmembrane</keyword>
<feature type="domain" description="DUF6534" evidence="2">
    <location>
        <begin position="164"/>
        <end position="250"/>
    </location>
</feature>
<dbReference type="EMBL" id="JACAZI010000009">
    <property type="protein sequence ID" value="KAF7351834.1"/>
    <property type="molecule type" value="Genomic_DNA"/>
</dbReference>
<evidence type="ECO:0000313" key="4">
    <source>
        <dbReference type="Proteomes" id="UP000620124"/>
    </source>
</evidence>
<evidence type="ECO:0000256" key="1">
    <source>
        <dbReference type="SAM" id="Phobius"/>
    </source>
</evidence>
<keyword evidence="1" id="KW-0472">Membrane</keyword>
<organism evidence="3 4">
    <name type="scientific">Mycena venus</name>
    <dbReference type="NCBI Taxonomy" id="2733690"/>
    <lineage>
        <taxon>Eukaryota</taxon>
        <taxon>Fungi</taxon>
        <taxon>Dikarya</taxon>
        <taxon>Basidiomycota</taxon>
        <taxon>Agaricomycotina</taxon>
        <taxon>Agaricomycetes</taxon>
        <taxon>Agaricomycetidae</taxon>
        <taxon>Agaricales</taxon>
        <taxon>Marasmiineae</taxon>
        <taxon>Mycenaceae</taxon>
        <taxon>Mycena</taxon>
    </lineage>
</organism>
<dbReference type="OrthoDB" id="3231781at2759"/>
<evidence type="ECO:0000313" key="3">
    <source>
        <dbReference type="EMBL" id="KAF7351834.1"/>
    </source>
</evidence>
<evidence type="ECO:0000259" key="2">
    <source>
        <dbReference type="Pfam" id="PF20152"/>
    </source>
</evidence>
<dbReference type="Pfam" id="PF20152">
    <property type="entry name" value="DUF6534"/>
    <property type="match status" value="1"/>
</dbReference>
<dbReference type="Proteomes" id="UP000620124">
    <property type="component" value="Unassembled WGS sequence"/>
</dbReference>
<gene>
    <name evidence="3" type="ORF">MVEN_01144500</name>
</gene>
<feature type="transmembrane region" description="Helical" evidence="1">
    <location>
        <begin position="224"/>
        <end position="245"/>
    </location>
</feature>
<keyword evidence="1" id="KW-1133">Transmembrane helix</keyword>
<feature type="transmembrane region" description="Helical" evidence="1">
    <location>
        <begin position="86"/>
        <end position="105"/>
    </location>
</feature>
<protein>
    <submittedName>
        <fullName evidence="3">Saposin B-type domain-containing protein</fullName>
    </submittedName>
</protein>
<dbReference type="AlphaFoldDB" id="A0A8H7CVB3"/>
<proteinExistence type="predicted"/>
<comment type="caution">
    <text evidence="3">The sequence shown here is derived from an EMBL/GenBank/DDBJ whole genome shotgun (WGS) entry which is preliminary data.</text>
</comment>
<dbReference type="PANTHER" id="PTHR40465:SF1">
    <property type="entry name" value="DUF6534 DOMAIN-CONTAINING PROTEIN"/>
    <property type="match status" value="1"/>
</dbReference>
<feature type="transmembrane region" description="Helical" evidence="1">
    <location>
        <begin position="154"/>
        <end position="176"/>
    </location>
</feature>
<name>A0A8H7CVB3_9AGAR</name>
<reference evidence="3" key="1">
    <citation type="submission" date="2020-05" db="EMBL/GenBank/DDBJ databases">
        <title>Mycena genomes resolve the evolution of fungal bioluminescence.</title>
        <authorList>
            <person name="Tsai I.J."/>
        </authorList>
    </citation>
    <scope>NUCLEOTIDE SEQUENCE</scope>
    <source>
        <strain evidence="3">CCC161011</strain>
    </source>
</reference>
<keyword evidence="4" id="KW-1185">Reference proteome</keyword>
<feature type="transmembrane region" description="Helical" evidence="1">
    <location>
        <begin position="196"/>
        <end position="218"/>
    </location>
</feature>
<feature type="transmembrane region" description="Helical" evidence="1">
    <location>
        <begin position="117"/>
        <end position="142"/>
    </location>
</feature>
<feature type="transmembrane region" description="Helical" evidence="1">
    <location>
        <begin position="14"/>
        <end position="34"/>
    </location>
</feature>
<sequence>MSSELNGSLGATEIGSVLGAFLFGAMTLQSYNYFRDFPRDSSLLRSTVAVVWLLELGHTMCSWHALYSQTVTFYGQPEYVSSPPSSEALTILFASLLYTTVQTFFANRARILSGQWYIMAVACTLSALRFIANMGSMGLLLHYGRVSILLEWRWLVSAALSLGLTVDILITLAMCYFLQKMRSTESTRVRTTVETLIIWSIESTVLTSATSIMQIILFTTRTDLVWTLFFILQAKLFSNSMLASLNGRRRFLAWEQEPSQVLHFVSFRAPKADMIAVSFSRDGKKSCANGSLPAEVSICSKCSRRSDWSSASSSQGIGVQEPM</sequence>
<accession>A0A8H7CVB3</accession>
<dbReference type="InterPro" id="IPR045339">
    <property type="entry name" value="DUF6534"/>
</dbReference>